<evidence type="ECO:0000256" key="1">
    <source>
        <dbReference type="SAM" id="SignalP"/>
    </source>
</evidence>
<dbReference type="GeneID" id="108046919"/>
<evidence type="ECO:0000313" key="3">
    <source>
        <dbReference type="Proteomes" id="UP001652680"/>
    </source>
</evidence>
<protein>
    <submittedName>
        <fullName evidence="4">Uncharacterized protein LOC108046919</fullName>
    </submittedName>
</protein>
<keyword evidence="1" id="KW-0732">Signal</keyword>
<organism evidence="4">
    <name type="scientific">Drosophila rhopaloa</name>
    <name type="common">Fruit fly</name>
    <dbReference type="NCBI Taxonomy" id="1041015"/>
    <lineage>
        <taxon>Eukaryota</taxon>
        <taxon>Metazoa</taxon>
        <taxon>Ecdysozoa</taxon>
        <taxon>Arthropoda</taxon>
        <taxon>Hexapoda</taxon>
        <taxon>Insecta</taxon>
        <taxon>Pterygota</taxon>
        <taxon>Neoptera</taxon>
        <taxon>Endopterygota</taxon>
        <taxon>Diptera</taxon>
        <taxon>Brachycera</taxon>
        <taxon>Muscomorpha</taxon>
        <taxon>Ephydroidea</taxon>
        <taxon>Drosophilidae</taxon>
        <taxon>Drosophila</taxon>
        <taxon>Sophophora</taxon>
    </lineage>
</organism>
<reference evidence="2" key="3">
    <citation type="submission" date="2025-05" db="UniProtKB">
        <authorList>
            <consortium name="EnsemblMetazoa"/>
        </authorList>
    </citation>
    <scope>IDENTIFICATION</scope>
</reference>
<sequence>MTKFSICLLLVVLAIASTQADGDRRPCAGRCTGHPLSSGKSVCIRNKATNVCTRLPACRLREKNCVRRDNGLEPIRETCITRCRNIPGSSGVGQCATRLRPRPQSDSKRVRECQRRVCHDDKNAGCWRDQQGACILQTRCEAQRRNCVRNPLNQWVRASQWSCKGNVVGGGIRRCRTRPIIIKD</sequence>
<dbReference type="AlphaFoldDB" id="A0A6P4FAC5"/>
<evidence type="ECO:0000313" key="4">
    <source>
        <dbReference type="RefSeq" id="XP_016982376.1"/>
    </source>
</evidence>
<feature type="signal peptide" evidence="1">
    <location>
        <begin position="1"/>
        <end position="20"/>
    </location>
</feature>
<feature type="chain" id="PRO_5028474832" evidence="1">
    <location>
        <begin position="21"/>
        <end position="184"/>
    </location>
</feature>
<dbReference type="OrthoDB" id="7968486at2759"/>
<dbReference type="RefSeq" id="XP_016982376.1">
    <property type="nucleotide sequence ID" value="XM_017126887.1"/>
</dbReference>
<evidence type="ECO:0000313" key="2">
    <source>
        <dbReference type="EnsemblMetazoa" id="XP_016982376.1"/>
    </source>
</evidence>
<gene>
    <name evidence="4" type="primary">LOC108046919</name>
    <name evidence="2" type="synonym">108046919</name>
</gene>
<keyword evidence="3" id="KW-1185">Reference proteome</keyword>
<reference evidence="3" key="1">
    <citation type="journal article" date="2021" name="Elife">
        <title>Highly contiguous assemblies of 101 drosophilid genomes.</title>
        <authorList>
            <person name="Kim B.Y."/>
            <person name="Wang J.R."/>
            <person name="Miller D.E."/>
            <person name="Barmina O."/>
            <person name="Delaney E."/>
            <person name="Thompson A."/>
            <person name="Comeault A.A."/>
            <person name="Peede D."/>
            <person name="D'Agostino E.R."/>
            <person name="Pelaez J."/>
            <person name="Aguilar J.M."/>
            <person name="Haji D."/>
            <person name="Matsunaga T."/>
            <person name="Armstrong E.E."/>
            <person name="Zych M."/>
            <person name="Ogawa Y."/>
            <person name="Stamenkovic-Radak M."/>
            <person name="Jelic M."/>
            <person name="Veselinovic M.S."/>
            <person name="Tanaskovic M."/>
            <person name="Eric P."/>
            <person name="Gao J.J."/>
            <person name="Katoh T.K."/>
            <person name="Toda M.J."/>
            <person name="Watabe H."/>
            <person name="Watada M."/>
            <person name="Davis J.S."/>
            <person name="Moyle L.C."/>
            <person name="Manoli G."/>
            <person name="Bertolini E."/>
            <person name="Kostal V."/>
            <person name="Hawley R.S."/>
            <person name="Takahashi A."/>
            <person name="Jones C.D."/>
            <person name="Price D.K."/>
            <person name="Whiteman N."/>
            <person name="Kopp A."/>
            <person name="Matute D.R."/>
            <person name="Petrov D.A."/>
        </authorList>
    </citation>
    <scope>NUCLEOTIDE SEQUENCE [LARGE SCALE GENOMIC DNA]</scope>
</reference>
<dbReference type="OMA" id="QWSCKGN"/>
<name>A0A6P4FAC5_DRORH</name>
<dbReference type="EnsemblMetazoa" id="XM_017126887.1">
    <property type="protein sequence ID" value="XP_016982376.1"/>
    <property type="gene ID" value="LOC108046919"/>
</dbReference>
<proteinExistence type="predicted"/>
<dbReference type="Proteomes" id="UP001652680">
    <property type="component" value="Unassembled WGS sequence"/>
</dbReference>
<accession>A0A6P4FAC5</accession>
<reference evidence="4" key="2">
    <citation type="submission" date="2025-04" db="UniProtKB">
        <authorList>
            <consortium name="RefSeq"/>
        </authorList>
    </citation>
    <scope>IDENTIFICATION</scope>
</reference>